<keyword evidence="10 12" id="KW-0704">Schiff base</keyword>
<dbReference type="SMART" id="SM01130">
    <property type="entry name" value="DHDPS"/>
    <property type="match status" value="1"/>
</dbReference>
<dbReference type="InterPro" id="IPR020624">
    <property type="entry name" value="Schiff_base-form_aldolases_CS"/>
</dbReference>
<organism evidence="14 15">
    <name type="scientific">Candidatus Competibacter phosphatis</name>
    <dbReference type="NCBI Taxonomy" id="221280"/>
    <lineage>
        <taxon>Bacteria</taxon>
        <taxon>Pseudomonadati</taxon>
        <taxon>Pseudomonadota</taxon>
        <taxon>Gammaproteobacteria</taxon>
        <taxon>Candidatus Competibacteraceae</taxon>
        <taxon>Candidatus Competibacter</taxon>
    </lineage>
</organism>
<keyword evidence="7 12" id="KW-0220">Diaminopimelate biosynthesis</keyword>
<dbReference type="Gene3D" id="3.20.20.70">
    <property type="entry name" value="Aldolase class I"/>
    <property type="match status" value="1"/>
</dbReference>
<evidence type="ECO:0000256" key="10">
    <source>
        <dbReference type="ARBA" id="ARBA00023270"/>
    </source>
</evidence>
<dbReference type="PROSITE" id="PS00666">
    <property type="entry name" value="DHDPS_2"/>
    <property type="match status" value="1"/>
</dbReference>
<evidence type="ECO:0000256" key="9">
    <source>
        <dbReference type="ARBA" id="ARBA00023239"/>
    </source>
</evidence>
<dbReference type="PROSITE" id="PS00665">
    <property type="entry name" value="DHDPS_1"/>
    <property type="match status" value="1"/>
</dbReference>
<evidence type="ECO:0000256" key="12">
    <source>
        <dbReference type="HAMAP-Rule" id="MF_00418"/>
    </source>
</evidence>
<dbReference type="HAMAP" id="MF_00418">
    <property type="entry name" value="DapA"/>
    <property type="match status" value="1"/>
</dbReference>
<comment type="pathway">
    <text evidence="2 12">Amino-acid biosynthesis; L-lysine biosynthesis via DAP pathway; (S)-tetrahydrodipicolinate from L-aspartate: step 3/4.</text>
</comment>
<proteinExistence type="inferred from homology"/>
<feature type="binding site" evidence="12">
    <location>
        <position position="45"/>
    </location>
    <ligand>
        <name>pyruvate</name>
        <dbReference type="ChEBI" id="CHEBI:15361"/>
    </ligand>
</feature>
<gene>
    <name evidence="12" type="primary">dapA</name>
    <name evidence="14" type="ORF">E4P82_08535</name>
</gene>
<keyword evidence="9 12" id="KW-0456">Lyase</keyword>
<feature type="site" description="Part of a proton relay during catalysis" evidence="12">
    <location>
        <position position="44"/>
    </location>
</feature>
<dbReference type="EMBL" id="SPMZ01000023">
    <property type="protein sequence ID" value="NMQ19233.1"/>
    <property type="molecule type" value="Genomic_DNA"/>
</dbReference>
<name>A0ABX1TM70_9GAMM</name>
<dbReference type="Pfam" id="PF00701">
    <property type="entry name" value="DHDPS"/>
    <property type="match status" value="1"/>
</dbReference>
<keyword evidence="15" id="KW-1185">Reference proteome</keyword>
<evidence type="ECO:0000256" key="3">
    <source>
        <dbReference type="ARBA" id="ARBA00007592"/>
    </source>
</evidence>
<dbReference type="SUPFAM" id="SSF51569">
    <property type="entry name" value="Aldolase"/>
    <property type="match status" value="1"/>
</dbReference>
<evidence type="ECO:0000256" key="8">
    <source>
        <dbReference type="ARBA" id="ARBA00023154"/>
    </source>
</evidence>
<dbReference type="CDD" id="cd00950">
    <property type="entry name" value="DHDPS"/>
    <property type="match status" value="1"/>
</dbReference>
<dbReference type="GO" id="GO:0008840">
    <property type="term" value="F:4-hydroxy-tetrahydrodipicolinate synthase activity"/>
    <property type="evidence" value="ECO:0007669"/>
    <property type="project" value="UniProtKB-EC"/>
</dbReference>
<dbReference type="Proteomes" id="UP000760480">
    <property type="component" value="Unassembled WGS sequence"/>
</dbReference>
<dbReference type="PANTHER" id="PTHR12128:SF66">
    <property type="entry name" value="4-HYDROXY-2-OXOGLUTARATE ALDOLASE, MITOCHONDRIAL"/>
    <property type="match status" value="1"/>
</dbReference>
<comment type="subunit">
    <text evidence="12">Homotetramer; dimer of dimers.</text>
</comment>
<evidence type="ECO:0000256" key="6">
    <source>
        <dbReference type="ARBA" id="ARBA00022605"/>
    </source>
</evidence>
<comment type="function">
    <text evidence="1 12">Catalyzes the condensation of (S)-aspartate-beta-semialdehyde [(S)-ASA] and pyruvate to 4-hydroxy-tetrahydrodipicolinate (HTPA).</text>
</comment>
<comment type="caution">
    <text evidence="14">The sequence shown here is derived from an EMBL/GenBank/DDBJ whole genome shotgun (WGS) entry which is preliminary data.</text>
</comment>
<evidence type="ECO:0000313" key="15">
    <source>
        <dbReference type="Proteomes" id="UP000760480"/>
    </source>
</evidence>
<feature type="active site" description="Proton donor/acceptor" evidence="12">
    <location>
        <position position="133"/>
    </location>
</feature>
<comment type="caution">
    <text evidence="12">Was originally thought to be a dihydrodipicolinate synthase (DHDPS), catalyzing the condensation of (S)-aspartate-beta-semialdehyde [(S)-ASA] and pyruvate to dihydrodipicolinate (DHDP). However, it was shown in E.coli that the product of the enzymatic reaction is not dihydrodipicolinate but in fact (4S)-4-hydroxy-2,3,4,5-tetrahydro-(2S)-dipicolinic acid (HTPA), and that the consecutive dehydration reaction leading to DHDP is not spontaneous but catalyzed by DapB.</text>
</comment>
<keyword evidence="8 12" id="KW-0457">Lysine biosynthesis</keyword>
<dbReference type="PRINTS" id="PR00146">
    <property type="entry name" value="DHPICSNTHASE"/>
</dbReference>
<dbReference type="InterPro" id="IPR020625">
    <property type="entry name" value="Schiff_base-form_aldolases_AS"/>
</dbReference>
<sequence>MFRGSMVAIVTPMRADGALDFEALARLVEFHIDSGTDAIVAVGTTGESATLDYEEHIAVIRKVVGQVKGRIPVIAGTGANSTREALHLTQRAMEAGADGCLLVTPYYNKPTQEGLYQHYKLIADSVAIPQILYNVPGRTACDMKPETVERLADIPNIVGIKEASGSIERIRELVRRLGDRMDVYSGEDGIAAEAILNGAKGTISVTANVAPRAMHEMCAAALAGDRNLTEAIDNRLAELHKALFLESNPIPVKWAVGQLDLIPPGIRLPLTPLSDALHPAVLAAMRQAGVIG</sequence>
<evidence type="ECO:0000256" key="1">
    <source>
        <dbReference type="ARBA" id="ARBA00003294"/>
    </source>
</evidence>
<comment type="catalytic activity">
    <reaction evidence="11 12">
        <text>L-aspartate 4-semialdehyde + pyruvate = (2S,4S)-4-hydroxy-2,3,4,5-tetrahydrodipicolinate + H2O + H(+)</text>
        <dbReference type="Rhea" id="RHEA:34171"/>
        <dbReference type="ChEBI" id="CHEBI:15361"/>
        <dbReference type="ChEBI" id="CHEBI:15377"/>
        <dbReference type="ChEBI" id="CHEBI:15378"/>
        <dbReference type="ChEBI" id="CHEBI:67139"/>
        <dbReference type="ChEBI" id="CHEBI:537519"/>
        <dbReference type="EC" id="4.3.3.7"/>
    </reaction>
</comment>
<evidence type="ECO:0000256" key="2">
    <source>
        <dbReference type="ARBA" id="ARBA00005120"/>
    </source>
</evidence>
<feature type="site" description="Part of a proton relay during catalysis" evidence="12">
    <location>
        <position position="107"/>
    </location>
</feature>
<comment type="similarity">
    <text evidence="3 12 13">Belongs to the DapA family.</text>
</comment>
<dbReference type="NCBIfam" id="TIGR00674">
    <property type="entry name" value="dapA"/>
    <property type="match status" value="1"/>
</dbReference>
<dbReference type="RefSeq" id="WP_169248495.1">
    <property type="nucleotide sequence ID" value="NZ_SPMZ01000023.1"/>
</dbReference>
<evidence type="ECO:0000256" key="11">
    <source>
        <dbReference type="ARBA" id="ARBA00047836"/>
    </source>
</evidence>
<evidence type="ECO:0000256" key="13">
    <source>
        <dbReference type="PIRNR" id="PIRNR001365"/>
    </source>
</evidence>
<accession>A0ABX1TM70</accession>
<dbReference type="EC" id="4.3.3.7" evidence="4 12"/>
<dbReference type="InterPro" id="IPR013785">
    <property type="entry name" value="Aldolase_TIM"/>
</dbReference>
<feature type="active site" description="Schiff-base intermediate with substrate" evidence="12">
    <location>
        <position position="161"/>
    </location>
</feature>
<comment type="subcellular location">
    <subcellularLocation>
        <location evidence="12">Cytoplasm</location>
    </subcellularLocation>
</comment>
<dbReference type="InterPro" id="IPR005263">
    <property type="entry name" value="DapA"/>
</dbReference>
<dbReference type="PANTHER" id="PTHR12128">
    <property type="entry name" value="DIHYDRODIPICOLINATE SYNTHASE"/>
    <property type="match status" value="1"/>
</dbReference>
<feature type="binding site" evidence="12">
    <location>
        <position position="203"/>
    </location>
    <ligand>
        <name>pyruvate</name>
        <dbReference type="ChEBI" id="CHEBI:15361"/>
    </ligand>
</feature>
<dbReference type="InterPro" id="IPR002220">
    <property type="entry name" value="DapA-like"/>
</dbReference>
<dbReference type="PIRSF" id="PIRSF001365">
    <property type="entry name" value="DHDPS"/>
    <property type="match status" value="1"/>
</dbReference>
<protein>
    <recommendedName>
        <fullName evidence="4 12">4-hydroxy-tetrahydrodipicolinate synthase</fullName>
        <shortName evidence="12">HTPA synthase</shortName>
        <ecNumber evidence="4 12">4.3.3.7</ecNumber>
    </recommendedName>
</protein>
<reference evidence="14 15" key="1">
    <citation type="submission" date="2019-03" db="EMBL/GenBank/DDBJ databases">
        <title>Metabolic reconstructions from genomes of highly enriched 'Candidatus Accumulibacter' and 'Candidatus Competibacter' bioreactor populations.</title>
        <authorList>
            <person name="Annavajhala M.K."/>
            <person name="Welles L."/>
            <person name="Abbas B."/>
            <person name="Sorokin D."/>
            <person name="Park H."/>
            <person name="Van Loosdrecht M."/>
            <person name="Chandran K."/>
        </authorList>
    </citation>
    <scope>NUCLEOTIDE SEQUENCE [LARGE SCALE GENOMIC DNA]</scope>
    <source>
        <strain evidence="14 15">SBR_G</strain>
    </source>
</reference>
<evidence type="ECO:0000256" key="5">
    <source>
        <dbReference type="ARBA" id="ARBA00022490"/>
    </source>
</evidence>
<keyword evidence="6 12" id="KW-0028">Amino-acid biosynthesis</keyword>
<keyword evidence="5 12" id="KW-0963">Cytoplasm</keyword>
<evidence type="ECO:0000256" key="4">
    <source>
        <dbReference type="ARBA" id="ARBA00012086"/>
    </source>
</evidence>
<evidence type="ECO:0000313" key="14">
    <source>
        <dbReference type="EMBL" id="NMQ19233.1"/>
    </source>
</evidence>
<evidence type="ECO:0000256" key="7">
    <source>
        <dbReference type="ARBA" id="ARBA00022915"/>
    </source>
</evidence>